<dbReference type="InterPro" id="IPR003200">
    <property type="entry name" value="Nict_dMeBzImd_PRibTrfase"/>
</dbReference>
<dbReference type="GO" id="GO:0009236">
    <property type="term" value="P:cobalamin biosynthetic process"/>
    <property type="evidence" value="ECO:0007669"/>
    <property type="project" value="UniProtKB-UniRule"/>
</dbReference>
<dbReference type="Gene3D" id="3.40.50.10210">
    <property type="match status" value="1"/>
</dbReference>
<protein>
    <recommendedName>
        <fullName evidence="5 11">Nicotinate-nucleotide--dimethylbenzimidazole phosphoribosyltransferase</fullName>
        <shortName evidence="11">NN:DBI PRT</shortName>
        <ecNumber evidence="4 11">2.4.2.21</ecNumber>
    </recommendedName>
    <alternativeName>
        <fullName evidence="9 11">N(1)-alpha-phosphoribosyltransferase</fullName>
    </alternativeName>
</protein>
<keyword evidence="13" id="KW-1185">Reference proteome</keyword>
<comment type="similarity">
    <text evidence="3 11">Belongs to the CobT family.</text>
</comment>
<sequence length="359" mass="36950">MSEQELGNILAGIGPLDERAAAEAARRLDELTKPPGSLGRLEAVAQQVAGIRGEALPELGRKAVVVMAADHGVCAEGVSAFPAEVTPQMVLNFLGGGAAVNVLSRQTGAEVVCVDIGVNAMLSHPLLRSHKVRWGTANMAEGPAMTREEAVEAIRTGIEIARGLADEGFGLLATGEMGIGNTTASSALLSVLTGEEPAAVTGRGTGIDDARLRHKQEVIRRAIAVNRPDPNDPLDVLAKVGGLEIAGLAGVILGAASRRIPVVIDGFISSAAALIAARLAPLSRDFMIASHLSEERGHARLLQELGLAPMLQLDMRLGEGTGAVLAFPLVEASLKLMREMATFGSAGVSQAAGETPAGA</sequence>
<name>H6NGG1_9BACL</name>
<dbReference type="CDD" id="cd02439">
    <property type="entry name" value="DMB-PRT_CobT"/>
    <property type="match status" value="1"/>
</dbReference>
<evidence type="ECO:0000256" key="8">
    <source>
        <dbReference type="ARBA" id="ARBA00022679"/>
    </source>
</evidence>
<organism evidence="12 13">
    <name type="scientific">Paenibacillus mucilaginosus 3016</name>
    <dbReference type="NCBI Taxonomy" id="1116391"/>
    <lineage>
        <taxon>Bacteria</taxon>
        <taxon>Bacillati</taxon>
        <taxon>Bacillota</taxon>
        <taxon>Bacilli</taxon>
        <taxon>Bacillales</taxon>
        <taxon>Paenibacillaceae</taxon>
        <taxon>Paenibacillus</taxon>
    </lineage>
</organism>
<dbReference type="NCBIfam" id="NF000996">
    <property type="entry name" value="PRK00105.1"/>
    <property type="match status" value="1"/>
</dbReference>
<evidence type="ECO:0000313" key="13">
    <source>
        <dbReference type="Proteomes" id="UP000007523"/>
    </source>
</evidence>
<evidence type="ECO:0000313" key="12">
    <source>
        <dbReference type="EMBL" id="AFC33043.1"/>
    </source>
</evidence>
<keyword evidence="7 11" id="KW-0328">Glycosyltransferase</keyword>
<evidence type="ECO:0000256" key="7">
    <source>
        <dbReference type="ARBA" id="ARBA00022676"/>
    </source>
</evidence>
<dbReference type="Gene3D" id="1.10.1610.10">
    <property type="match status" value="1"/>
</dbReference>
<dbReference type="Proteomes" id="UP000007523">
    <property type="component" value="Chromosome"/>
</dbReference>
<dbReference type="GO" id="GO:0008939">
    <property type="term" value="F:nicotinate-nucleotide-dimethylbenzimidazole phosphoribosyltransferase activity"/>
    <property type="evidence" value="ECO:0007669"/>
    <property type="project" value="UniProtKB-UniRule"/>
</dbReference>
<comment type="pathway">
    <text evidence="2 11">Nucleoside biosynthesis; alpha-ribazole biosynthesis; alpha-ribazole from 5,6-dimethylbenzimidazole: step 1/2.</text>
</comment>
<evidence type="ECO:0000256" key="3">
    <source>
        <dbReference type="ARBA" id="ARBA00007110"/>
    </source>
</evidence>
<dbReference type="RefSeq" id="WP_014372165.1">
    <property type="nucleotide sequence ID" value="NC_016935.1"/>
</dbReference>
<keyword evidence="6 11" id="KW-0169">Cobalamin biosynthesis</keyword>
<gene>
    <name evidence="11" type="primary">cobT</name>
    <name evidence="12" type="ORF">PM3016_6411</name>
</gene>
<dbReference type="PANTHER" id="PTHR43463:SF1">
    <property type="entry name" value="NICOTINATE-NUCLEOTIDE--DIMETHYLBENZIMIDAZOLE PHOSPHORIBOSYLTRANSFERASE"/>
    <property type="match status" value="1"/>
</dbReference>
<dbReference type="STRING" id="1116391.PM3016_6411"/>
<comment type="catalytic activity">
    <reaction evidence="10 11">
        <text>5,6-dimethylbenzimidazole + nicotinate beta-D-ribonucleotide = alpha-ribazole 5'-phosphate + nicotinate + H(+)</text>
        <dbReference type="Rhea" id="RHEA:11196"/>
        <dbReference type="ChEBI" id="CHEBI:15378"/>
        <dbReference type="ChEBI" id="CHEBI:15890"/>
        <dbReference type="ChEBI" id="CHEBI:32544"/>
        <dbReference type="ChEBI" id="CHEBI:57502"/>
        <dbReference type="ChEBI" id="CHEBI:57918"/>
        <dbReference type="EC" id="2.4.2.21"/>
    </reaction>
</comment>
<dbReference type="KEGG" id="pmq:PM3016_6411"/>
<comment type="function">
    <text evidence="1 11">Catalyzes the synthesis of alpha-ribazole-5'-phosphate from nicotinate mononucleotide (NAMN) and 5,6-dimethylbenzimidazole (DMB).</text>
</comment>
<evidence type="ECO:0000256" key="2">
    <source>
        <dbReference type="ARBA" id="ARBA00005049"/>
    </source>
</evidence>
<dbReference type="UniPathway" id="UPA00061">
    <property type="reaction ID" value="UER00516"/>
</dbReference>
<dbReference type="HAMAP" id="MF_00230">
    <property type="entry name" value="CobT"/>
    <property type="match status" value="1"/>
</dbReference>
<evidence type="ECO:0000256" key="5">
    <source>
        <dbReference type="ARBA" id="ARBA00015486"/>
    </source>
</evidence>
<keyword evidence="8 11" id="KW-0808">Transferase</keyword>
<dbReference type="InterPro" id="IPR036087">
    <property type="entry name" value="Nict_dMeBzImd_PRibTrfase_sf"/>
</dbReference>
<evidence type="ECO:0000256" key="1">
    <source>
        <dbReference type="ARBA" id="ARBA00002197"/>
    </source>
</evidence>
<evidence type="ECO:0000256" key="4">
    <source>
        <dbReference type="ARBA" id="ARBA00011991"/>
    </source>
</evidence>
<dbReference type="PANTHER" id="PTHR43463">
    <property type="entry name" value="NICOTINATE-NUCLEOTIDE--DIMETHYLBENZIMIDAZOLE PHOSPHORIBOSYLTRANSFERASE"/>
    <property type="match status" value="1"/>
</dbReference>
<reference evidence="12 13" key="1">
    <citation type="journal article" date="2012" name="J. Bacteriol.">
        <title>Complete Genome Sequence of Paenibacillus mucilaginosus 3016, a Bacterium Functional as Microbial Fertilizer.</title>
        <authorList>
            <person name="Ma M."/>
            <person name="Wang Z."/>
            <person name="Li L."/>
            <person name="Jiang X."/>
            <person name="Guan D."/>
            <person name="Cao F."/>
            <person name="Chen H."/>
            <person name="Wang X."/>
            <person name="Shen D."/>
            <person name="Du B."/>
            <person name="Li J."/>
        </authorList>
    </citation>
    <scope>NUCLEOTIDE SEQUENCE [LARGE SCALE GENOMIC DNA]</scope>
    <source>
        <strain evidence="12 13">3016</strain>
    </source>
</reference>
<dbReference type="AlphaFoldDB" id="H6NGG1"/>
<dbReference type="FunFam" id="3.40.50.10210:FF:000001">
    <property type="entry name" value="Nicotinate-nucleotide--dimethylbenzimidazole phosphoribosyltransferase"/>
    <property type="match status" value="1"/>
</dbReference>
<evidence type="ECO:0000256" key="9">
    <source>
        <dbReference type="ARBA" id="ARBA00030686"/>
    </source>
</evidence>
<dbReference type="InterPro" id="IPR017846">
    <property type="entry name" value="Nict_dMeBzImd_PRibTrfase_bact"/>
</dbReference>
<dbReference type="SUPFAM" id="SSF52733">
    <property type="entry name" value="Nicotinate mononucleotide:5,6-dimethylbenzimidazole phosphoribosyltransferase (CobT)"/>
    <property type="match status" value="1"/>
</dbReference>
<evidence type="ECO:0000256" key="10">
    <source>
        <dbReference type="ARBA" id="ARBA00047340"/>
    </source>
</evidence>
<dbReference type="EC" id="2.4.2.21" evidence="4 11"/>
<accession>H6NGG1</accession>
<dbReference type="EMBL" id="CP003235">
    <property type="protein sequence ID" value="AFC33043.1"/>
    <property type="molecule type" value="Genomic_DNA"/>
</dbReference>
<dbReference type="Pfam" id="PF02277">
    <property type="entry name" value="DBI_PRT"/>
    <property type="match status" value="1"/>
</dbReference>
<proteinExistence type="inferred from homology"/>
<dbReference type="HOGENOM" id="CLU_002982_0_0_9"/>
<dbReference type="InterPro" id="IPR023195">
    <property type="entry name" value="Nict_dMeBzImd_PRibTrfase_N"/>
</dbReference>
<feature type="active site" description="Proton acceptor" evidence="11">
    <location>
        <position position="319"/>
    </location>
</feature>
<dbReference type="NCBIfam" id="TIGR03160">
    <property type="entry name" value="cobT_DBIPRT"/>
    <property type="match status" value="1"/>
</dbReference>
<evidence type="ECO:0000256" key="6">
    <source>
        <dbReference type="ARBA" id="ARBA00022573"/>
    </source>
</evidence>
<evidence type="ECO:0000256" key="11">
    <source>
        <dbReference type="HAMAP-Rule" id="MF_00230"/>
    </source>
</evidence>